<dbReference type="InterPro" id="IPR002661">
    <property type="entry name" value="Ribosome_recyc_fac"/>
</dbReference>
<evidence type="ECO:0000256" key="4">
    <source>
        <dbReference type="ARBA" id="ARBA00022917"/>
    </source>
</evidence>
<proteinExistence type="inferred from homology"/>
<gene>
    <name evidence="6" type="primary">frr</name>
    <name evidence="9" type="ORF">AVDCRST_MAG70-1488</name>
</gene>
<feature type="coiled-coil region" evidence="7">
    <location>
        <begin position="132"/>
        <end position="166"/>
    </location>
</feature>
<dbReference type="GO" id="GO:0006415">
    <property type="term" value="P:translational termination"/>
    <property type="evidence" value="ECO:0007669"/>
    <property type="project" value="UniProtKB-UniRule"/>
</dbReference>
<organism evidence="9">
    <name type="scientific">uncultured Thermomicrobiales bacterium</name>
    <dbReference type="NCBI Taxonomy" id="1645740"/>
    <lineage>
        <taxon>Bacteria</taxon>
        <taxon>Pseudomonadati</taxon>
        <taxon>Thermomicrobiota</taxon>
        <taxon>Thermomicrobia</taxon>
        <taxon>Thermomicrobiales</taxon>
        <taxon>environmental samples</taxon>
    </lineage>
</organism>
<dbReference type="GO" id="GO:0043023">
    <property type="term" value="F:ribosomal large subunit binding"/>
    <property type="evidence" value="ECO:0007669"/>
    <property type="project" value="TreeGrafter"/>
</dbReference>
<dbReference type="Gene3D" id="1.10.132.20">
    <property type="entry name" value="Ribosome-recycling factor"/>
    <property type="match status" value="1"/>
</dbReference>
<dbReference type="SUPFAM" id="SSF55194">
    <property type="entry name" value="Ribosome recycling factor, RRF"/>
    <property type="match status" value="1"/>
</dbReference>
<dbReference type="Pfam" id="PF01765">
    <property type="entry name" value="RRF"/>
    <property type="match status" value="1"/>
</dbReference>
<keyword evidence="4 6" id="KW-0648">Protein biosynthesis</keyword>
<dbReference type="CDD" id="cd00520">
    <property type="entry name" value="RRF"/>
    <property type="match status" value="1"/>
</dbReference>
<evidence type="ECO:0000256" key="7">
    <source>
        <dbReference type="SAM" id="Coils"/>
    </source>
</evidence>
<feature type="domain" description="Ribosome recycling factor" evidence="8">
    <location>
        <begin position="21"/>
        <end position="183"/>
    </location>
</feature>
<sequence>MIADVAADAESRMRKAIDALHRDLEGVRTGRASPALVDRITVDYYGASTPLNQLAGVSVPEPRLLVIQPWDKGTMGLIEKAIQKSDLGLNPNNDGQVIRISIPPLTADRRKQLVKVVHGNVEDAKVAIRNVRRDAMNQLKALLQDKEISENDERRASHQLDELTKRFTDETDKVGKAKETEVLEV</sequence>
<comment type="similarity">
    <text evidence="2 6">Belongs to the RRF family.</text>
</comment>
<comment type="function">
    <text evidence="5 6">Responsible for the release of ribosomes from messenger RNA at the termination of protein biosynthesis. May increase the efficiency of translation by recycling ribosomes from one round of translation to another.</text>
</comment>
<dbReference type="NCBIfam" id="TIGR00496">
    <property type="entry name" value="frr"/>
    <property type="match status" value="1"/>
</dbReference>
<dbReference type="EMBL" id="CADCWH010000238">
    <property type="protein sequence ID" value="CAA9558712.1"/>
    <property type="molecule type" value="Genomic_DNA"/>
</dbReference>
<protein>
    <recommendedName>
        <fullName evidence="6">Ribosome-recycling factor</fullName>
        <shortName evidence="6">RRF</shortName>
    </recommendedName>
    <alternativeName>
        <fullName evidence="6">Ribosome-releasing factor</fullName>
    </alternativeName>
</protein>
<evidence type="ECO:0000256" key="5">
    <source>
        <dbReference type="ARBA" id="ARBA00025050"/>
    </source>
</evidence>
<dbReference type="GO" id="GO:0005737">
    <property type="term" value="C:cytoplasm"/>
    <property type="evidence" value="ECO:0007669"/>
    <property type="project" value="UniProtKB-SubCell"/>
</dbReference>
<evidence type="ECO:0000259" key="8">
    <source>
        <dbReference type="Pfam" id="PF01765"/>
    </source>
</evidence>
<evidence type="ECO:0000256" key="6">
    <source>
        <dbReference type="HAMAP-Rule" id="MF_00040"/>
    </source>
</evidence>
<dbReference type="FunFam" id="3.30.1360.40:FF:000001">
    <property type="entry name" value="Ribosome-recycling factor"/>
    <property type="match status" value="1"/>
</dbReference>
<dbReference type="InterPro" id="IPR023584">
    <property type="entry name" value="Ribosome_recyc_fac_dom"/>
</dbReference>
<dbReference type="PANTHER" id="PTHR20982">
    <property type="entry name" value="RIBOSOME RECYCLING FACTOR"/>
    <property type="match status" value="1"/>
</dbReference>
<dbReference type="Gene3D" id="3.30.1360.40">
    <property type="match status" value="1"/>
</dbReference>
<dbReference type="InterPro" id="IPR036191">
    <property type="entry name" value="RRF_sf"/>
</dbReference>
<dbReference type="PANTHER" id="PTHR20982:SF3">
    <property type="entry name" value="MITOCHONDRIAL RIBOSOME RECYCLING FACTOR PSEUDO 1"/>
    <property type="match status" value="1"/>
</dbReference>
<evidence type="ECO:0000256" key="2">
    <source>
        <dbReference type="ARBA" id="ARBA00005912"/>
    </source>
</evidence>
<name>A0A6J4UX84_9BACT</name>
<keyword evidence="3 6" id="KW-0963">Cytoplasm</keyword>
<evidence type="ECO:0000256" key="1">
    <source>
        <dbReference type="ARBA" id="ARBA00004496"/>
    </source>
</evidence>
<evidence type="ECO:0000256" key="3">
    <source>
        <dbReference type="ARBA" id="ARBA00022490"/>
    </source>
</evidence>
<evidence type="ECO:0000313" key="9">
    <source>
        <dbReference type="EMBL" id="CAA9558712.1"/>
    </source>
</evidence>
<accession>A0A6J4UX84</accession>
<dbReference type="HAMAP" id="MF_00040">
    <property type="entry name" value="RRF"/>
    <property type="match status" value="1"/>
</dbReference>
<dbReference type="AlphaFoldDB" id="A0A6J4UX84"/>
<dbReference type="FunFam" id="1.10.132.20:FF:000001">
    <property type="entry name" value="Ribosome-recycling factor"/>
    <property type="match status" value="1"/>
</dbReference>
<keyword evidence="7" id="KW-0175">Coiled coil</keyword>
<comment type="subcellular location">
    <subcellularLocation>
        <location evidence="1 6">Cytoplasm</location>
    </subcellularLocation>
</comment>
<reference evidence="9" key="1">
    <citation type="submission" date="2020-02" db="EMBL/GenBank/DDBJ databases">
        <authorList>
            <person name="Meier V. D."/>
        </authorList>
    </citation>
    <scope>NUCLEOTIDE SEQUENCE</scope>
    <source>
        <strain evidence="9">AVDCRST_MAG70</strain>
    </source>
</reference>